<dbReference type="PANTHER" id="PTHR43798:SF31">
    <property type="entry name" value="AB HYDROLASE SUPERFAMILY PROTEIN YCLE"/>
    <property type="match status" value="1"/>
</dbReference>
<evidence type="ECO:0000259" key="2">
    <source>
        <dbReference type="Pfam" id="PF00561"/>
    </source>
</evidence>
<dbReference type="GO" id="GO:0016020">
    <property type="term" value="C:membrane"/>
    <property type="evidence" value="ECO:0007669"/>
    <property type="project" value="TreeGrafter"/>
</dbReference>
<dbReference type="SUPFAM" id="SSF53474">
    <property type="entry name" value="alpha/beta-Hydrolases"/>
    <property type="match status" value="1"/>
</dbReference>
<protein>
    <recommendedName>
        <fullName evidence="2">AB hydrolase-1 domain-containing protein</fullName>
    </recommendedName>
</protein>
<name>X0WGP8_9ZZZZ</name>
<dbReference type="InterPro" id="IPR029058">
    <property type="entry name" value="AB_hydrolase_fold"/>
</dbReference>
<dbReference type="EMBL" id="BARS01027435">
    <property type="protein sequence ID" value="GAG11866.1"/>
    <property type="molecule type" value="Genomic_DNA"/>
</dbReference>
<feature type="non-terminal residue" evidence="3">
    <location>
        <position position="86"/>
    </location>
</feature>
<dbReference type="InterPro" id="IPR000073">
    <property type="entry name" value="AB_hydrolase_1"/>
</dbReference>
<proteinExistence type="predicted"/>
<evidence type="ECO:0000256" key="1">
    <source>
        <dbReference type="ARBA" id="ARBA00022801"/>
    </source>
</evidence>
<sequence length="86" mass="9706">MPHLSIDGLDIHYKEKGRGFPAVLIHGYTGNLQNWVLQVRVLAKRYRTISLDLRGHGRSVKPTRRDDYSLELLAADVRGLLNALAV</sequence>
<comment type="caution">
    <text evidence="3">The sequence shown here is derived from an EMBL/GenBank/DDBJ whole genome shotgun (WGS) entry which is preliminary data.</text>
</comment>
<keyword evidence="1" id="KW-0378">Hydrolase</keyword>
<accession>X0WGP8</accession>
<dbReference type="Gene3D" id="3.40.50.1820">
    <property type="entry name" value="alpha/beta hydrolase"/>
    <property type="match status" value="1"/>
</dbReference>
<dbReference type="AlphaFoldDB" id="X0WGP8"/>
<organism evidence="3">
    <name type="scientific">marine sediment metagenome</name>
    <dbReference type="NCBI Taxonomy" id="412755"/>
    <lineage>
        <taxon>unclassified sequences</taxon>
        <taxon>metagenomes</taxon>
        <taxon>ecological metagenomes</taxon>
    </lineage>
</organism>
<dbReference type="GO" id="GO:0016787">
    <property type="term" value="F:hydrolase activity"/>
    <property type="evidence" value="ECO:0007669"/>
    <property type="project" value="UniProtKB-KW"/>
</dbReference>
<dbReference type="PANTHER" id="PTHR43798">
    <property type="entry name" value="MONOACYLGLYCEROL LIPASE"/>
    <property type="match status" value="1"/>
</dbReference>
<feature type="domain" description="AB hydrolase-1" evidence="2">
    <location>
        <begin position="23"/>
        <end position="84"/>
    </location>
</feature>
<reference evidence="3" key="1">
    <citation type="journal article" date="2014" name="Front. Microbiol.">
        <title>High frequency of phylogenetically diverse reductive dehalogenase-homologous genes in deep subseafloor sedimentary metagenomes.</title>
        <authorList>
            <person name="Kawai M."/>
            <person name="Futagami T."/>
            <person name="Toyoda A."/>
            <person name="Takaki Y."/>
            <person name="Nishi S."/>
            <person name="Hori S."/>
            <person name="Arai W."/>
            <person name="Tsubouchi T."/>
            <person name="Morono Y."/>
            <person name="Uchiyama I."/>
            <person name="Ito T."/>
            <person name="Fujiyama A."/>
            <person name="Inagaki F."/>
            <person name="Takami H."/>
        </authorList>
    </citation>
    <scope>NUCLEOTIDE SEQUENCE</scope>
    <source>
        <strain evidence="3">Expedition CK06-06</strain>
    </source>
</reference>
<gene>
    <name evidence="3" type="ORF">S01H1_43099</name>
</gene>
<dbReference type="InterPro" id="IPR050266">
    <property type="entry name" value="AB_hydrolase_sf"/>
</dbReference>
<dbReference type="Pfam" id="PF00561">
    <property type="entry name" value="Abhydrolase_1"/>
    <property type="match status" value="1"/>
</dbReference>
<evidence type="ECO:0000313" key="3">
    <source>
        <dbReference type="EMBL" id="GAG11866.1"/>
    </source>
</evidence>